<dbReference type="GO" id="GO:0016020">
    <property type="term" value="C:membrane"/>
    <property type="evidence" value="ECO:0007669"/>
    <property type="project" value="UniProtKB-SubCell"/>
</dbReference>
<reference evidence="14 15" key="1">
    <citation type="submission" date="2024-01" db="EMBL/GenBank/DDBJ databases">
        <title>The complete chloroplast genome sequence of Lithospermum erythrorhizon: insights into the phylogenetic relationship among Boraginaceae species and the maternal lineages of purple gromwells.</title>
        <authorList>
            <person name="Okada T."/>
            <person name="Watanabe K."/>
        </authorList>
    </citation>
    <scope>NUCLEOTIDE SEQUENCE [LARGE SCALE GENOMIC DNA]</scope>
</reference>
<dbReference type="AlphaFoldDB" id="A0AAV3QT29"/>
<evidence type="ECO:0000256" key="10">
    <source>
        <dbReference type="ARBA" id="ARBA00022989"/>
    </source>
</evidence>
<proteinExistence type="predicted"/>
<dbReference type="SUPFAM" id="SSF57850">
    <property type="entry name" value="RING/U-box"/>
    <property type="match status" value="1"/>
</dbReference>
<evidence type="ECO:0000256" key="2">
    <source>
        <dbReference type="ARBA" id="ARBA00004141"/>
    </source>
</evidence>
<dbReference type="Pfam" id="PF13639">
    <property type="entry name" value="zf-RING_2"/>
    <property type="match status" value="1"/>
</dbReference>
<dbReference type="PANTHER" id="PTHR45977:SF13">
    <property type="entry name" value="GB|AAF27103.1"/>
    <property type="match status" value="1"/>
</dbReference>
<dbReference type="GO" id="GO:0008270">
    <property type="term" value="F:zinc ion binding"/>
    <property type="evidence" value="ECO:0007669"/>
    <property type="project" value="UniProtKB-KW"/>
</dbReference>
<keyword evidence="4" id="KW-0808">Transferase</keyword>
<sequence>MFFKKVVFSFSAFFTLRSVKKFNAPSLLELNILNTLNSVNEVIFKSPGGSKSVEANNTCCICLSRLEGGSESRSLPCTHEFHRTCIDSWLMVCRKTCPICRYSLQEEEEKSLMREELTDELVNWFSSFHIAGY</sequence>
<keyword evidence="10" id="KW-1133">Transmembrane helix</keyword>
<evidence type="ECO:0000256" key="3">
    <source>
        <dbReference type="ARBA" id="ARBA00012483"/>
    </source>
</evidence>
<evidence type="ECO:0000256" key="6">
    <source>
        <dbReference type="ARBA" id="ARBA00022723"/>
    </source>
</evidence>
<accession>A0AAV3QT29</accession>
<keyword evidence="5" id="KW-0812">Transmembrane</keyword>
<dbReference type="EC" id="2.3.2.27" evidence="3"/>
<evidence type="ECO:0000256" key="7">
    <source>
        <dbReference type="ARBA" id="ARBA00022771"/>
    </source>
</evidence>
<organism evidence="14 15">
    <name type="scientific">Lithospermum erythrorhizon</name>
    <name type="common">Purple gromwell</name>
    <name type="synonym">Lithospermum officinale var. erythrorhizon</name>
    <dbReference type="NCBI Taxonomy" id="34254"/>
    <lineage>
        <taxon>Eukaryota</taxon>
        <taxon>Viridiplantae</taxon>
        <taxon>Streptophyta</taxon>
        <taxon>Embryophyta</taxon>
        <taxon>Tracheophyta</taxon>
        <taxon>Spermatophyta</taxon>
        <taxon>Magnoliopsida</taxon>
        <taxon>eudicotyledons</taxon>
        <taxon>Gunneridae</taxon>
        <taxon>Pentapetalae</taxon>
        <taxon>asterids</taxon>
        <taxon>lamiids</taxon>
        <taxon>Boraginales</taxon>
        <taxon>Boraginaceae</taxon>
        <taxon>Boraginoideae</taxon>
        <taxon>Lithospermeae</taxon>
        <taxon>Lithospermum</taxon>
    </lineage>
</organism>
<dbReference type="GO" id="GO:0016567">
    <property type="term" value="P:protein ubiquitination"/>
    <property type="evidence" value="ECO:0007669"/>
    <property type="project" value="TreeGrafter"/>
</dbReference>
<keyword evidence="15" id="KW-1185">Reference proteome</keyword>
<feature type="domain" description="RING-type" evidence="13">
    <location>
        <begin position="59"/>
        <end position="101"/>
    </location>
</feature>
<evidence type="ECO:0000313" key="14">
    <source>
        <dbReference type="EMBL" id="GAA0166213.1"/>
    </source>
</evidence>
<dbReference type="InterPro" id="IPR001841">
    <property type="entry name" value="Znf_RING"/>
</dbReference>
<keyword evidence="11" id="KW-0472">Membrane</keyword>
<dbReference type="PANTHER" id="PTHR45977">
    <property type="entry name" value="TARGET OF ERK KINASE MPK-1"/>
    <property type="match status" value="1"/>
</dbReference>
<comment type="catalytic activity">
    <reaction evidence="1">
        <text>S-ubiquitinyl-[E2 ubiquitin-conjugating enzyme]-L-cysteine + [acceptor protein]-L-lysine = [E2 ubiquitin-conjugating enzyme]-L-cysteine + N(6)-ubiquitinyl-[acceptor protein]-L-lysine.</text>
        <dbReference type="EC" id="2.3.2.27"/>
    </reaction>
</comment>
<keyword evidence="6" id="KW-0479">Metal-binding</keyword>
<keyword evidence="7 12" id="KW-0863">Zinc-finger</keyword>
<dbReference type="SMART" id="SM00184">
    <property type="entry name" value="RING"/>
    <property type="match status" value="1"/>
</dbReference>
<evidence type="ECO:0000256" key="5">
    <source>
        <dbReference type="ARBA" id="ARBA00022692"/>
    </source>
</evidence>
<evidence type="ECO:0000256" key="12">
    <source>
        <dbReference type="PROSITE-ProRule" id="PRU00175"/>
    </source>
</evidence>
<evidence type="ECO:0000313" key="15">
    <source>
        <dbReference type="Proteomes" id="UP001454036"/>
    </source>
</evidence>
<evidence type="ECO:0000256" key="9">
    <source>
        <dbReference type="ARBA" id="ARBA00022833"/>
    </source>
</evidence>
<comment type="caution">
    <text evidence="14">The sequence shown here is derived from an EMBL/GenBank/DDBJ whole genome shotgun (WGS) entry which is preliminary data.</text>
</comment>
<evidence type="ECO:0000259" key="13">
    <source>
        <dbReference type="PROSITE" id="PS50089"/>
    </source>
</evidence>
<dbReference type="PROSITE" id="PS50089">
    <property type="entry name" value="ZF_RING_2"/>
    <property type="match status" value="1"/>
</dbReference>
<comment type="subcellular location">
    <subcellularLocation>
        <location evidence="2">Membrane</location>
        <topology evidence="2">Multi-pass membrane protein</topology>
    </subcellularLocation>
</comment>
<dbReference type="Gene3D" id="3.30.40.10">
    <property type="entry name" value="Zinc/RING finger domain, C3HC4 (zinc finger)"/>
    <property type="match status" value="1"/>
</dbReference>
<evidence type="ECO:0000256" key="8">
    <source>
        <dbReference type="ARBA" id="ARBA00022786"/>
    </source>
</evidence>
<evidence type="ECO:0000256" key="4">
    <source>
        <dbReference type="ARBA" id="ARBA00022679"/>
    </source>
</evidence>
<dbReference type="GO" id="GO:0000325">
    <property type="term" value="C:plant-type vacuole"/>
    <property type="evidence" value="ECO:0007669"/>
    <property type="project" value="TreeGrafter"/>
</dbReference>
<keyword evidence="8" id="KW-0833">Ubl conjugation pathway</keyword>
<dbReference type="GO" id="GO:0006511">
    <property type="term" value="P:ubiquitin-dependent protein catabolic process"/>
    <property type="evidence" value="ECO:0007669"/>
    <property type="project" value="TreeGrafter"/>
</dbReference>
<dbReference type="Proteomes" id="UP001454036">
    <property type="component" value="Unassembled WGS sequence"/>
</dbReference>
<dbReference type="InterPro" id="IPR013083">
    <property type="entry name" value="Znf_RING/FYVE/PHD"/>
</dbReference>
<name>A0AAV3QT29_LITER</name>
<dbReference type="GO" id="GO:0061630">
    <property type="term" value="F:ubiquitin protein ligase activity"/>
    <property type="evidence" value="ECO:0007669"/>
    <property type="project" value="UniProtKB-EC"/>
</dbReference>
<evidence type="ECO:0000256" key="11">
    <source>
        <dbReference type="ARBA" id="ARBA00023136"/>
    </source>
</evidence>
<gene>
    <name evidence="14" type="ORF">LIER_21420</name>
</gene>
<protein>
    <recommendedName>
        <fullName evidence="3">RING-type E3 ubiquitin transferase</fullName>
        <ecNumber evidence="3">2.3.2.27</ecNumber>
    </recommendedName>
</protein>
<keyword evidence="9" id="KW-0862">Zinc</keyword>
<dbReference type="EMBL" id="BAABME010005648">
    <property type="protein sequence ID" value="GAA0166213.1"/>
    <property type="molecule type" value="Genomic_DNA"/>
</dbReference>
<evidence type="ECO:0000256" key="1">
    <source>
        <dbReference type="ARBA" id="ARBA00000900"/>
    </source>
</evidence>